<dbReference type="InterPro" id="IPR018968">
    <property type="entry name" value="Phasin"/>
</dbReference>
<sequence length="194" mass="21135">MDKFADLWLACASHQIESGVELGASALDCMSKIYDLDTNFLRRETGNAILLAKQCVEARTPVEAASMMAERWRGEMQESAVFAKQLGELVGDVTVKLNHSMQQRMIAVNKECVSCLHGAGNHRLPGNADMAHLFDKSFQELPGMFGKMMESGKQITEAWSDGLKHVVPQMLAAANVANDHAARKSAGKVAKAES</sequence>
<feature type="domain" description="Phasin" evidence="1">
    <location>
        <begin position="11"/>
        <end position="103"/>
    </location>
</feature>
<dbReference type="EMBL" id="AEEC02000005">
    <property type="protein sequence ID" value="EOA05827.1"/>
    <property type="molecule type" value="Genomic_DNA"/>
</dbReference>
<dbReference type="Pfam" id="PF09361">
    <property type="entry name" value="Phasin_2"/>
    <property type="match status" value="1"/>
</dbReference>
<reference evidence="2 3" key="1">
    <citation type="journal article" date="2013" name="Front. Microbiol.">
        <title>The genome of the endophytic bacterium H. frisingense GSF30(T) identifies diverse strategies in the Herbaspirillum genus to interact with plants.</title>
        <authorList>
            <person name="Straub D."/>
            <person name="Rothballer M."/>
            <person name="Hartmann A."/>
            <person name="Ludewig U."/>
        </authorList>
    </citation>
    <scope>NUCLEOTIDE SEQUENCE [LARGE SCALE GENOMIC DNA]</scope>
    <source>
        <strain evidence="2 3">GSF30</strain>
    </source>
</reference>
<dbReference type="Proteomes" id="UP000006772">
    <property type="component" value="Unassembled WGS sequence"/>
</dbReference>
<evidence type="ECO:0000259" key="1">
    <source>
        <dbReference type="Pfam" id="PF09361"/>
    </source>
</evidence>
<evidence type="ECO:0000313" key="3">
    <source>
        <dbReference type="Proteomes" id="UP000006772"/>
    </source>
</evidence>
<comment type="caution">
    <text evidence="2">The sequence shown here is derived from an EMBL/GenBank/DDBJ whole genome shotgun (WGS) entry which is preliminary data.</text>
</comment>
<accession>A0AAI9N521</accession>
<proteinExistence type="predicted"/>
<name>A0AAI9N521_9BURK</name>
<organism evidence="2 3">
    <name type="scientific">Herbaspirillum frisingense GSF30</name>
    <dbReference type="NCBI Taxonomy" id="864073"/>
    <lineage>
        <taxon>Bacteria</taxon>
        <taxon>Pseudomonadati</taxon>
        <taxon>Pseudomonadota</taxon>
        <taxon>Betaproteobacteria</taxon>
        <taxon>Burkholderiales</taxon>
        <taxon>Oxalobacteraceae</taxon>
        <taxon>Herbaspirillum</taxon>
    </lineage>
</organism>
<evidence type="ECO:0000313" key="2">
    <source>
        <dbReference type="EMBL" id="EOA05827.1"/>
    </source>
</evidence>
<dbReference type="AlphaFoldDB" id="A0AAI9N521"/>
<protein>
    <recommendedName>
        <fullName evidence="1">Phasin domain-containing protein</fullName>
    </recommendedName>
</protein>
<gene>
    <name evidence="2" type="ORF">HFRIS_005193</name>
</gene>